<keyword evidence="5 9" id="KW-0028">Amino-acid biosynthesis</keyword>
<accession>A0A853I6Y0</accession>
<dbReference type="PANTHER" id="PTHR31689:SF0">
    <property type="entry name" value="DIAMINOPIMELATE EPIMERASE"/>
    <property type="match status" value="1"/>
</dbReference>
<gene>
    <name evidence="9 11" type="primary">dapF</name>
    <name evidence="11" type="ORF">H0A36_10390</name>
</gene>
<dbReference type="FunFam" id="3.10.310.10:FF:000004">
    <property type="entry name" value="Diaminopimelate epimerase"/>
    <property type="match status" value="1"/>
</dbReference>
<feature type="binding site" evidence="9">
    <location>
        <position position="46"/>
    </location>
    <ligand>
        <name>substrate</name>
    </ligand>
</feature>
<dbReference type="FunFam" id="3.10.310.10:FF:000001">
    <property type="entry name" value="Diaminopimelate epimerase"/>
    <property type="match status" value="1"/>
</dbReference>
<feature type="binding site" evidence="9">
    <location>
        <begin position="220"/>
        <end position="221"/>
    </location>
    <ligand>
        <name>substrate</name>
    </ligand>
</feature>
<evidence type="ECO:0000256" key="1">
    <source>
        <dbReference type="ARBA" id="ARBA00005196"/>
    </source>
</evidence>
<keyword evidence="7 9" id="KW-0413">Isomerase</keyword>
<evidence type="ECO:0000256" key="7">
    <source>
        <dbReference type="ARBA" id="ARBA00023235"/>
    </source>
</evidence>
<reference evidence="11 12" key="1">
    <citation type="submission" date="2020-07" db="EMBL/GenBank/DDBJ databases">
        <title>Endozoicomonas sp. nov., isolated from sediment.</title>
        <authorList>
            <person name="Gu T."/>
        </authorList>
    </citation>
    <scope>NUCLEOTIDE SEQUENCE [LARGE SCALE GENOMIC DNA]</scope>
    <source>
        <strain evidence="11 12">SM1973</strain>
    </source>
</reference>
<dbReference type="Gene3D" id="3.10.310.10">
    <property type="entry name" value="Diaminopimelate Epimerase, Chain A, domain 1"/>
    <property type="match status" value="2"/>
</dbReference>
<comment type="function">
    <text evidence="9">Catalyzes the stereoinversion of LL-2,6-diaminopimelate (L,L-DAP) to meso-diaminopimelate (meso-DAP), a precursor of L-lysine and an essential component of the bacterial peptidoglycan.</text>
</comment>
<feature type="site" description="Could be important to modulate the pK values of the two catalytic cysteine residues" evidence="9">
    <location>
        <position position="210"/>
    </location>
</feature>
<keyword evidence="4 9" id="KW-0963">Cytoplasm</keyword>
<protein>
    <recommendedName>
        <fullName evidence="3 9">Diaminopimelate epimerase</fullName>
        <shortName evidence="9">DAP epimerase</shortName>
        <ecNumber evidence="3 9">5.1.1.7</ecNumber>
    </recommendedName>
    <alternativeName>
        <fullName evidence="9">PLP-independent amino acid racemase</fullName>
    </alternativeName>
</protein>
<organism evidence="11 12">
    <name type="scientific">Spartinivicinus marinus</name>
    <dbReference type="NCBI Taxonomy" id="2994442"/>
    <lineage>
        <taxon>Bacteria</taxon>
        <taxon>Pseudomonadati</taxon>
        <taxon>Pseudomonadota</taxon>
        <taxon>Gammaproteobacteria</taxon>
        <taxon>Oceanospirillales</taxon>
        <taxon>Zooshikellaceae</taxon>
        <taxon>Spartinivicinus</taxon>
    </lineage>
</organism>
<dbReference type="Pfam" id="PF01678">
    <property type="entry name" value="DAP_epimerase"/>
    <property type="match status" value="2"/>
</dbReference>
<evidence type="ECO:0000313" key="11">
    <source>
        <dbReference type="EMBL" id="NYZ66418.1"/>
    </source>
</evidence>
<feature type="site" description="Could be important to modulate the pK values of the two catalytic cysteine residues" evidence="9">
    <location>
        <position position="161"/>
    </location>
</feature>
<dbReference type="RefSeq" id="WP_180568441.1">
    <property type="nucleotide sequence ID" value="NZ_JACCKB010000013.1"/>
</dbReference>
<evidence type="ECO:0000256" key="8">
    <source>
        <dbReference type="ARBA" id="ARBA00051712"/>
    </source>
</evidence>
<evidence type="ECO:0000256" key="9">
    <source>
        <dbReference type="HAMAP-Rule" id="MF_00197"/>
    </source>
</evidence>
<evidence type="ECO:0000256" key="2">
    <source>
        <dbReference type="ARBA" id="ARBA00010219"/>
    </source>
</evidence>
<dbReference type="HAMAP" id="MF_00197">
    <property type="entry name" value="DAP_epimerase"/>
    <property type="match status" value="1"/>
</dbReference>
<dbReference type="GO" id="GO:0008837">
    <property type="term" value="F:diaminopimelate epimerase activity"/>
    <property type="evidence" value="ECO:0007669"/>
    <property type="project" value="UniProtKB-UniRule"/>
</dbReference>
<feature type="binding site" evidence="9">
    <location>
        <position position="13"/>
    </location>
    <ligand>
        <name>substrate</name>
    </ligand>
</feature>
<proteinExistence type="inferred from homology"/>
<dbReference type="SUPFAM" id="SSF54506">
    <property type="entry name" value="Diaminopimelate epimerase-like"/>
    <property type="match status" value="1"/>
</dbReference>
<evidence type="ECO:0000256" key="10">
    <source>
        <dbReference type="PROSITE-ProRule" id="PRU10125"/>
    </source>
</evidence>
<dbReference type="Proteomes" id="UP000569732">
    <property type="component" value="Unassembled WGS sequence"/>
</dbReference>
<dbReference type="AlphaFoldDB" id="A0A853I6Y0"/>
<dbReference type="PROSITE" id="PS01326">
    <property type="entry name" value="DAP_EPIMERASE"/>
    <property type="match status" value="1"/>
</dbReference>
<dbReference type="GO" id="GO:0005829">
    <property type="term" value="C:cytosol"/>
    <property type="evidence" value="ECO:0007669"/>
    <property type="project" value="TreeGrafter"/>
</dbReference>
<dbReference type="EC" id="5.1.1.7" evidence="3 9"/>
<feature type="binding site" evidence="9">
    <location>
        <position position="159"/>
    </location>
    <ligand>
        <name>substrate</name>
    </ligand>
</feature>
<feature type="binding site" evidence="9">
    <location>
        <begin position="210"/>
        <end position="211"/>
    </location>
    <ligand>
        <name>substrate</name>
    </ligand>
</feature>
<feature type="binding site" evidence="9">
    <location>
        <position position="192"/>
    </location>
    <ligand>
        <name>substrate</name>
    </ligand>
</feature>
<evidence type="ECO:0000256" key="4">
    <source>
        <dbReference type="ARBA" id="ARBA00022490"/>
    </source>
</evidence>
<comment type="subunit">
    <text evidence="9">Homodimer.</text>
</comment>
<evidence type="ECO:0000256" key="3">
    <source>
        <dbReference type="ARBA" id="ARBA00013080"/>
    </source>
</evidence>
<feature type="binding site" evidence="9">
    <location>
        <position position="66"/>
    </location>
    <ligand>
        <name>substrate</name>
    </ligand>
</feature>
<feature type="active site" evidence="10">
    <location>
        <position position="75"/>
    </location>
</feature>
<feature type="site" description="Important for dimerization" evidence="9">
    <location>
        <position position="270"/>
    </location>
</feature>
<comment type="caution">
    <text evidence="11">The sequence shown here is derived from an EMBL/GenBank/DDBJ whole genome shotgun (WGS) entry which is preliminary data.</text>
</comment>
<name>A0A853I6Y0_9GAMM</name>
<sequence length="276" mass="30092">MLLRFTKMHGLGNDFMVVDLVTQHCKLNEDLIRSLADRHRGIGFDQLLVVEPPSHPNNDFKYRIYNADGGEVEQCGNGARCFARFVLDKKLTTKNHIKVETLSGDIELIVEADGNITVDMGIPKLAPSKIPFNAPQQQTTYKVQTVNGEMELGAASMGNPHAVLKVDTINNAPVNTLGAELESHPDFPQRVNVGFMEVLSRQEVNLRVFERGVGETQACGTGACAAVVVGCIQGLLDEQVTVNLPGGSLTIQWQGEGHSVKMTGPACRVFEGQIRL</sequence>
<keyword evidence="6 9" id="KW-0457">Lysine biosynthesis</keyword>
<comment type="subcellular location">
    <subcellularLocation>
        <location evidence="9">Cytoplasm</location>
    </subcellularLocation>
</comment>
<dbReference type="InterPro" id="IPR001653">
    <property type="entry name" value="DAP_epimerase_DapF"/>
</dbReference>
<feature type="active site" description="Proton acceptor" evidence="9">
    <location>
        <position position="219"/>
    </location>
</feature>
<dbReference type="UniPathway" id="UPA00034">
    <property type="reaction ID" value="UER00025"/>
</dbReference>
<dbReference type="EMBL" id="JACCKB010000013">
    <property type="protein sequence ID" value="NYZ66418.1"/>
    <property type="molecule type" value="Genomic_DNA"/>
</dbReference>
<evidence type="ECO:0000256" key="6">
    <source>
        <dbReference type="ARBA" id="ARBA00023154"/>
    </source>
</evidence>
<feature type="binding site" evidence="9">
    <location>
        <begin position="76"/>
        <end position="77"/>
    </location>
    <ligand>
        <name>substrate</name>
    </ligand>
</feature>
<keyword evidence="12" id="KW-1185">Reference proteome</keyword>
<comment type="pathway">
    <text evidence="1 9">Amino-acid biosynthesis; L-lysine biosynthesis via DAP pathway; DL-2,6-diaminopimelate from LL-2,6-diaminopimelate: step 1/1.</text>
</comment>
<dbReference type="GO" id="GO:0009089">
    <property type="term" value="P:lysine biosynthetic process via diaminopimelate"/>
    <property type="evidence" value="ECO:0007669"/>
    <property type="project" value="UniProtKB-UniRule"/>
</dbReference>
<dbReference type="NCBIfam" id="TIGR00652">
    <property type="entry name" value="DapF"/>
    <property type="match status" value="1"/>
</dbReference>
<comment type="catalytic activity">
    <reaction evidence="8 9">
        <text>(2S,6S)-2,6-diaminopimelate = meso-2,6-diaminopimelate</text>
        <dbReference type="Rhea" id="RHEA:15393"/>
        <dbReference type="ChEBI" id="CHEBI:57609"/>
        <dbReference type="ChEBI" id="CHEBI:57791"/>
        <dbReference type="EC" id="5.1.1.7"/>
    </reaction>
</comment>
<feature type="active site" description="Proton donor" evidence="9">
    <location>
        <position position="75"/>
    </location>
</feature>
<evidence type="ECO:0000313" key="12">
    <source>
        <dbReference type="Proteomes" id="UP000569732"/>
    </source>
</evidence>
<dbReference type="InterPro" id="IPR018510">
    <property type="entry name" value="DAP_epimerase_AS"/>
</dbReference>
<dbReference type="PANTHER" id="PTHR31689">
    <property type="entry name" value="DIAMINOPIMELATE EPIMERASE, CHLOROPLASTIC"/>
    <property type="match status" value="1"/>
</dbReference>
<comment type="similarity">
    <text evidence="2 9">Belongs to the diaminopimelate epimerase family.</text>
</comment>
<evidence type="ECO:0000256" key="5">
    <source>
        <dbReference type="ARBA" id="ARBA00022605"/>
    </source>
</evidence>